<dbReference type="Proteomes" id="UP001186974">
    <property type="component" value="Unassembled WGS sequence"/>
</dbReference>
<evidence type="ECO:0000313" key="1">
    <source>
        <dbReference type="EMBL" id="KAK3076741.1"/>
    </source>
</evidence>
<keyword evidence="2" id="KW-1185">Reference proteome</keyword>
<reference evidence="1" key="1">
    <citation type="submission" date="2024-09" db="EMBL/GenBank/DDBJ databases">
        <title>Black Yeasts Isolated from many extreme environments.</title>
        <authorList>
            <person name="Coleine C."/>
            <person name="Stajich J.E."/>
            <person name="Selbmann L."/>
        </authorList>
    </citation>
    <scope>NUCLEOTIDE SEQUENCE</scope>
    <source>
        <strain evidence="1">CCFEE 5737</strain>
    </source>
</reference>
<comment type="caution">
    <text evidence="1">The sequence shown here is derived from an EMBL/GenBank/DDBJ whole genome shotgun (WGS) entry which is preliminary data.</text>
</comment>
<dbReference type="EMBL" id="JAWDJW010003611">
    <property type="protein sequence ID" value="KAK3076741.1"/>
    <property type="molecule type" value="Genomic_DNA"/>
</dbReference>
<organism evidence="1 2">
    <name type="scientific">Coniosporium uncinatum</name>
    <dbReference type="NCBI Taxonomy" id="93489"/>
    <lineage>
        <taxon>Eukaryota</taxon>
        <taxon>Fungi</taxon>
        <taxon>Dikarya</taxon>
        <taxon>Ascomycota</taxon>
        <taxon>Pezizomycotina</taxon>
        <taxon>Dothideomycetes</taxon>
        <taxon>Dothideomycetes incertae sedis</taxon>
        <taxon>Coniosporium</taxon>
    </lineage>
</organism>
<sequence>MDTEIRNALQSAIKDAFFSTSFPSQPQDQGFHVSGEVKQKDGQDPRVRKLIEGVLFSRNFVITYQYVLVALLGLFTIVYWSEKYLASRRRRFGSEVLVKEDGEILQRGDDVQEEVTDSSESSSTLEGSVTPPDAAKYKSSDTEVTPLLAKNTSTTPKAFNPTHAIRSWL</sequence>
<name>A0ACC3DJG7_9PEZI</name>
<accession>A0ACC3DJG7</accession>
<evidence type="ECO:0000313" key="2">
    <source>
        <dbReference type="Proteomes" id="UP001186974"/>
    </source>
</evidence>
<feature type="non-terminal residue" evidence="1">
    <location>
        <position position="169"/>
    </location>
</feature>
<gene>
    <name evidence="1" type="ORF">LTS18_012193</name>
</gene>
<protein>
    <submittedName>
        <fullName evidence="1">Uncharacterized protein</fullName>
    </submittedName>
</protein>
<proteinExistence type="predicted"/>